<accession>A0A1G5SBS7</accession>
<dbReference type="Proteomes" id="UP000198729">
    <property type="component" value="Unassembled WGS sequence"/>
</dbReference>
<name>A0A1G5SBS7_9PROT</name>
<proteinExistence type="predicted"/>
<keyword evidence="2" id="KW-1185">Reference proteome</keyword>
<sequence>MEAQHVAVFNGVGDGVGVQLLLEDVRRGLVGRLLAFNLLSAGVLLEDRRAGKAEQLGVGKKRLDSLMVVAELRAMAFVEDEDDALVAQWFQPLLVVFLVGTIQRQAELLDGGDDDLVGIVVREQAAHQGLGVGVLLDTAFLELVEFLARLPVEVFAVHHEQAFVDVRVVLEQRGGLERGKRLTAAGGVPDVAVAAVLVDTIDNRLDGVDLIRPHHQELLLAGHQHHVAADHFAQRAFGKKGVGKAVQMGDLAVVHVRELVQRQEAFVGVEAEVAAVVVGEIPGVAAVADDEQLQEAEQGFAVAVAGCVLIIDDLLHGPARADLQGFQLDLNDGNAVDEQDHIVTVMAVIGADAQLINHLEAVFAPVLEVDQRIVKRRAVITFKTVALAQMFGSGEHVWGDDRIQQAMELIAGEADAVERLELFAKVGLKLSPITDIGTVAVFEITQLVD</sequence>
<organism evidence="1 2">
    <name type="scientific">Nitrosomonas mobilis</name>
    <dbReference type="NCBI Taxonomy" id="51642"/>
    <lineage>
        <taxon>Bacteria</taxon>
        <taxon>Pseudomonadati</taxon>
        <taxon>Pseudomonadota</taxon>
        <taxon>Betaproteobacteria</taxon>
        <taxon>Nitrosomonadales</taxon>
        <taxon>Nitrosomonadaceae</taxon>
        <taxon>Nitrosomonas</taxon>
    </lineage>
</organism>
<protein>
    <submittedName>
        <fullName evidence="1">Uncharacterized protein</fullName>
    </submittedName>
</protein>
<evidence type="ECO:0000313" key="2">
    <source>
        <dbReference type="Proteomes" id="UP000198729"/>
    </source>
</evidence>
<gene>
    <name evidence="1" type="ORF">NSMM_160027</name>
</gene>
<dbReference type="AlphaFoldDB" id="A0A1G5SBS7"/>
<dbReference type="EMBL" id="FMWO01000021">
    <property type="protein sequence ID" value="SCZ84437.1"/>
    <property type="molecule type" value="Genomic_DNA"/>
</dbReference>
<evidence type="ECO:0000313" key="1">
    <source>
        <dbReference type="EMBL" id="SCZ84437.1"/>
    </source>
</evidence>
<reference evidence="1 2" key="1">
    <citation type="submission" date="2016-10" db="EMBL/GenBank/DDBJ databases">
        <authorList>
            <person name="de Groot N.N."/>
        </authorList>
    </citation>
    <scope>NUCLEOTIDE SEQUENCE [LARGE SCALE GENOMIC DNA]</scope>
    <source>
        <strain evidence="1">1</strain>
    </source>
</reference>